<dbReference type="InterPro" id="IPR013783">
    <property type="entry name" value="Ig-like_fold"/>
</dbReference>
<proteinExistence type="predicted"/>
<sequence>MKKFQKFWSGLALAGAFLGGGGLAMANAPKLPVVVHDTIFYDNFNDESTHGDWKFLDENGDGNTWLIGQGEGIGYSNTLRYSGNGNKPDDWAFSKGFELQADRAYKLSYFGNSLYYPEKVRVYLCTGQSVEAVGQMLSEQEIDADGWAAVVFTVEQAGTYYLGFEVASEPVNKPGLYIDEVSVTEEIMGATPRPVQNLKQVPGANGALTMGLSWTNPSQDEAGGALSELTAIEIYKNYGNENIAGSLNLQPGAQVSWTDPDPQAGKVTYHVYAVNASGRSYATMVTTYVGEDLPSAPKNLKATISGGNVSLSWEAPSEFGLNGGWYDKSDLTYLVARRGQNYSVLASSSTAMTYTDAAPTLDMYYYEVTAKNSFGQGGKAVSEPLTPGTSMVLPFHEDFEDPATLEHLWTVVDVDNDKATWYSEAFRGNKDPKAVYWNYLPAIDPYGDDPTPDANDYLFSPMMQFEAGKTYRLSYALAGPMFGSVSLRVTLSKAATPEATQGATLIESLNEHATNGAMSFESMSHEFTPAASGSFCISFYYYGFEGNGYCWLDDITVEEVAENDLAVNYVKGMSAPKVGEASVYTVQLENKGTGPARNYKLQLLDDAGNVLVEGSEVTRPLVAGRTSEVELEWTPANANPASLMARVVWADDEVEGNNTSPMLLLNVQGEGFKAVAVGDGEVRSDDVPWYVYTSGFGQTVYPSSLMEGLVGKIQGFSWQVRAGLEDTARNQKMRIYMGETDRIDMMAGWFGPDELLCVLDTVLDIVPGNYEWYLPLQRPLDYKGGNLVVCVEGYNDYSDLGGGGLAFLCTESGANAVSRSNRSLSNINMQNLDNTQGQFFSLRPNAMFYFDIKGMGGISGTVTGPDGNALENVKVEVDGMNNIQRTLANGTYEFPYVPEGKREVAFTAVGYEDANETVSVSEGQTATLDVKMQSRPLVKVSGVVAGSDDPHTGLALAELTLDGPSDYKVTTDENGCFTIEEVYGNLTYAVSITASGYSDYSGSLEVGATDLIADTIWIDRMVNMPSFVRAYDRTDYALVEWEEPVPVAWLQKDDGNIYGSFGGNSDAAYIVAQRYTPEDIAEAGVTASAAVTKVRFFPMAVADFTLQIFMGEEGVESLVHEEAIEVDEYEAWFEYDLEEPVAIDPGKSLIVGLKIQQSSGSNPVGFDRGPAVLNGDLFSEDGGLTWAPVSSVSATMNYNWLIHTYCSANPNSQPNEVADLMSVRPGSGFSASPASFLGRYASAQKVAMPRSMSVDPQPASQGSNTYTVELLSRAGRKALASKAASEPQADAEYSYEVYRLMNGQEKADSLWVKITENPVTEMSVRDENWLPLQDTMWRYAVRSVLDGVYSDYTFSDAVDKGKYATASLKVTTNTGESAQGAIVSLIGLNNTHTDTVGADGLATISDVHFGTYELRVRKDWFNTYVRTGVVLDSATEDLGSVELMEDVRPPKNFTATDWLDYVDLTWDKPERMIEQELSKTMSDYYTGIGMNYGGTMEVGQRFTPEELTEAGVDGYYIRSITFWPDASADFTLKVWKSDYEGQEREFYSQAVSGDEITLGQWNTVELDEPVLVNADQYYIIGYSAYMASGSYPCGADRGPLTAGGDLMFYEGEWSSFCSFAPSMYNFNWMIRALVANDANSQLKSLAKTEDASYDYTYELYRLAQADSANTAAWIRLNGDDFKELSYKDESWASMEDGDYYYAVYSRSESGNTSDTVFSALLPKGQVSLVTVSATTNNGASAAGASVELVSTDDEDQVYTAVLGEDASVQVPAVLKGNYDLTLNKFGFEEMLKRVSVTEDRQTLSGNVLEESLTPPAAVRAMKDENEQVRVDWWSAMTTESYPHYISWSADDFFTGIGQGESAFNFSAAHKYTTFDLTEKKAVGMYVTKIRFYPASTPSVPTDASFALGIWEGENGENEVRKQWLPDESIVWNKWVEVELEEPYYIDGSKTVFFGYTCQAVQGWVGGIDNGPAVRGKGNMINVDGSWMTITGLSPDLDYNWMIEVYCTDALEAGMNEAKAESEDFVKSWSVYRLVNGQQEKPSSWTELAVETTETVLNDNISGLEDNEYLYAVRANYATGQSDYAFSNILGKGVGNEAAEEETAAMTVTPNPNHGRFSLEIPFEGEWQVFDMEGRLVMKRYLAEGVHSMDVALPSGHYLMVLDSGTRQATGKLVVL</sequence>
<dbReference type="GO" id="GO:0030246">
    <property type="term" value="F:carbohydrate binding"/>
    <property type="evidence" value="ECO:0007669"/>
    <property type="project" value="InterPro"/>
</dbReference>
<keyword evidence="3" id="KW-0645">Protease</keyword>
<evidence type="ECO:0000259" key="2">
    <source>
        <dbReference type="SMART" id="SM00060"/>
    </source>
</evidence>
<evidence type="ECO:0000256" key="1">
    <source>
        <dbReference type="SAM" id="SignalP"/>
    </source>
</evidence>
<dbReference type="InterPro" id="IPR013784">
    <property type="entry name" value="Carb-bd-like_fold"/>
</dbReference>
<dbReference type="EMBL" id="JADIMZ010000101">
    <property type="protein sequence ID" value="MBO8432987.1"/>
    <property type="molecule type" value="Genomic_DNA"/>
</dbReference>
<dbReference type="GO" id="GO:0004180">
    <property type="term" value="F:carboxypeptidase activity"/>
    <property type="evidence" value="ECO:0007669"/>
    <property type="project" value="UniProtKB-KW"/>
</dbReference>
<gene>
    <name evidence="3" type="ORF">IAB08_06815</name>
</gene>
<dbReference type="Pfam" id="PF13620">
    <property type="entry name" value="CarboxypepD_reg"/>
    <property type="match status" value="1"/>
</dbReference>
<comment type="caution">
    <text evidence="3">The sequence shown here is derived from an EMBL/GenBank/DDBJ whole genome shotgun (WGS) entry which is preliminary data.</text>
</comment>
<feature type="domain" description="Fibronectin type-III" evidence="2">
    <location>
        <begin position="294"/>
        <end position="377"/>
    </location>
</feature>
<dbReference type="Pfam" id="PF07705">
    <property type="entry name" value="CARDB"/>
    <property type="match status" value="1"/>
</dbReference>
<name>A0A9D9DTL8_9BACT</name>
<dbReference type="SMART" id="SM00060">
    <property type="entry name" value="FN3"/>
    <property type="match status" value="2"/>
</dbReference>
<accession>A0A9D9DTL8</accession>
<dbReference type="CDD" id="cd00063">
    <property type="entry name" value="FN3"/>
    <property type="match status" value="1"/>
</dbReference>
<organism evidence="3 4">
    <name type="scientific">Candidatus Pullibacteroides excrementavium</name>
    <dbReference type="NCBI Taxonomy" id="2840905"/>
    <lineage>
        <taxon>Bacteria</taxon>
        <taxon>Pseudomonadati</taxon>
        <taxon>Bacteroidota</taxon>
        <taxon>Bacteroidia</taxon>
        <taxon>Bacteroidales</taxon>
        <taxon>Candidatus Pullibacteroides</taxon>
    </lineage>
</organism>
<evidence type="ECO:0000313" key="4">
    <source>
        <dbReference type="Proteomes" id="UP000823612"/>
    </source>
</evidence>
<reference evidence="3" key="1">
    <citation type="submission" date="2020-10" db="EMBL/GenBank/DDBJ databases">
        <authorList>
            <person name="Gilroy R."/>
        </authorList>
    </citation>
    <scope>NUCLEOTIDE SEQUENCE</scope>
    <source>
        <strain evidence="3">2889</strain>
    </source>
</reference>
<dbReference type="InterPro" id="IPR011635">
    <property type="entry name" value="CARDB"/>
</dbReference>
<dbReference type="InterPro" id="IPR036116">
    <property type="entry name" value="FN3_sf"/>
</dbReference>
<dbReference type="InterPro" id="IPR026444">
    <property type="entry name" value="Secre_tail"/>
</dbReference>
<keyword evidence="3" id="KW-0378">Hydrolase</keyword>
<dbReference type="SUPFAM" id="SSF49265">
    <property type="entry name" value="Fibronectin type III"/>
    <property type="match status" value="1"/>
</dbReference>
<protein>
    <submittedName>
        <fullName evidence="3">Carboxypeptidase regulatory-like domain-containing protein</fullName>
    </submittedName>
</protein>
<dbReference type="Gene3D" id="2.60.40.10">
    <property type="entry name" value="Immunoglobulins"/>
    <property type="match status" value="2"/>
</dbReference>
<feature type="signal peptide" evidence="1">
    <location>
        <begin position="1"/>
        <end position="26"/>
    </location>
</feature>
<dbReference type="SUPFAM" id="SSF49452">
    <property type="entry name" value="Starch-binding domain-like"/>
    <property type="match status" value="1"/>
</dbReference>
<dbReference type="Gene3D" id="2.60.120.200">
    <property type="match status" value="2"/>
</dbReference>
<keyword evidence="1" id="KW-0732">Signal</keyword>
<dbReference type="Gene3D" id="2.60.40.1120">
    <property type="entry name" value="Carboxypeptidase-like, regulatory domain"/>
    <property type="match status" value="2"/>
</dbReference>
<feature type="chain" id="PRO_5038394503" evidence="1">
    <location>
        <begin position="27"/>
        <end position="2175"/>
    </location>
</feature>
<evidence type="ECO:0000313" key="3">
    <source>
        <dbReference type="EMBL" id="MBO8432987.1"/>
    </source>
</evidence>
<dbReference type="Proteomes" id="UP000823612">
    <property type="component" value="Unassembled WGS sequence"/>
</dbReference>
<dbReference type="NCBIfam" id="TIGR04183">
    <property type="entry name" value="Por_Secre_tail"/>
    <property type="match status" value="1"/>
</dbReference>
<feature type="domain" description="Fibronectin type-III" evidence="2">
    <location>
        <begin position="192"/>
        <end position="280"/>
    </location>
</feature>
<reference evidence="3" key="2">
    <citation type="journal article" date="2021" name="PeerJ">
        <title>Extensive microbial diversity within the chicken gut microbiome revealed by metagenomics and culture.</title>
        <authorList>
            <person name="Gilroy R."/>
            <person name="Ravi A."/>
            <person name="Getino M."/>
            <person name="Pursley I."/>
            <person name="Horton D.L."/>
            <person name="Alikhan N.F."/>
            <person name="Baker D."/>
            <person name="Gharbi K."/>
            <person name="Hall N."/>
            <person name="Watson M."/>
            <person name="Adriaenssens E.M."/>
            <person name="Foster-Nyarko E."/>
            <person name="Jarju S."/>
            <person name="Secka A."/>
            <person name="Antonio M."/>
            <person name="Oren A."/>
            <person name="Chaudhuri R.R."/>
            <person name="La Ragione R."/>
            <person name="Hildebrand F."/>
            <person name="Pallen M.J."/>
        </authorList>
    </citation>
    <scope>NUCLEOTIDE SEQUENCE</scope>
    <source>
        <strain evidence="3">2889</strain>
    </source>
</reference>
<dbReference type="NCBIfam" id="NF038128">
    <property type="entry name" value="choice_anch_J"/>
    <property type="match status" value="2"/>
</dbReference>
<keyword evidence="3" id="KW-0121">Carboxypeptidase</keyword>
<dbReference type="InterPro" id="IPR003961">
    <property type="entry name" value="FN3_dom"/>
</dbReference>